<organism evidence="1 2">
    <name type="scientific">Rhizobium leguminosarum</name>
    <dbReference type="NCBI Taxonomy" id="384"/>
    <lineage>
        <taxon>Bacteria</taxon>
        <taxon>Pseudomonadati</taxon>
        <taxon>Pseudomonadota</taxon>
        <taxon>Alphaproteobacteria</taxon>
        <taxon>Hyphomicrobiales</taxon>
        <taxon>Rhizobiaceae</taxon>
        <taxon>Rhizobium/Agrobacterium group</taxon>
        <taxon>Rhizobium</taxon>
    </lineage>
</organism>
<dbReference type="Proteomes" id="UP000238523">
    <property type="component" value="Chromosome"/>
</dbReference>
<dbReference type="AlphaFoldDB" id="A0A2K9Z2Z1"/>
<evidence type="ECO:0000313" key="2">
    <source>
        <dbReference type="Proteomes" id="UP000238523"/>
    </source>
</evidence>
<dbReference type="EMBL" id="CP025012">
    <property type="protein sequence ID" value="AUW42576.1"/>
    <property type="molecule type" value="Genomic_DNA"/>
</dbReference>
<name>A0A2K9Z2Z1_RHILE</name>
<reference evidence="1 2" key="1">
    <citation type="submission" date="2017-11" db="EMBL/GenBank/DDBJ databases">
        <title>Complete genome of Rhizobium leguminosarum Norway, an ineffective micro-symbiont.</title>
        <authorList>
            <person name="Hoffrichter A."/>
            <person name="Liang J."/>
            <person name="Brachmann A."/>
            <person name="Marin M."/>
        </authorList>
    </citation>
    <scope>NUCLEOTIDE SEQUENCE [LARGE SCALE GENOMIC DNA]</scope>
    <source>
        <strain evidence="1 2">Norway</strain>
    </source>
</reference>
<accession>A0A2K9Z2Z1</accession>
<gene>
    <name evidence="1" type="ORF">CUJ84_Chr002213</name>
</gene>
<proteinExistence type="predicted"/>
<sequence length="126" mass="13268">MRLCSPVTTGPICAPISEAVPTRSRGSPAAGIRVAHRPTPASTGIAMQWPAAKEPRKGVRNHLIKIGVGQDHRRRCRVTQVKMGLHLPGVRIVDRPGNGTGARGALAVEVVPARAQGSPYASTLQT</sequence>
<evidence type="ECO:0000313" key="1">
    <source>
        <dbReference type="EMBL" id="AUW42576.1"/>
    </source>
</evidence>
<protein>
    <submittedName>
        <fullName evidence="1">Uncharacterized protein</fullName>
    </submittedName>
</protein>